<feature type="transmembrane region" description="Helical" evidence="9">
    <location>
        <begin position="244"/>
        <end position="264"/>
    </location>
</feature>
<dbReference type="OrthoDB" id="426293at2759"/>
<dbReference type="GO" id="GO:0005886">
    <property type="term" value="C:plasma membrane"/>
    <property type="evidence" value="ECO:0007669"/>
    <property type="project" value="UniProtKB-SubCell"/>
</dbReference>
<feature type="transmembrane region" description="Helical" evidence="9">
    <location>
        <begin position="396"/>
        <end position="415"/>
    </location>
</feature>
<feature type="transmembrane region" description="Helical" evidence="9">
    <location>
        <begin position="361"/>
        <end position="390"/>
    </location>
</feature>
<comment type="subcellular location">
    <subcellularLocation>
        <location evidence="1">Cell membrane</location>
        <topology evidence="1">Multi-pass membrane protein</topology>
    </subcellularLocation>
</comment>
<proteinExistence type="inferred from homology"/>
<evidence type="ECO:0000256" key="8">
    <source>
        <dbReference type="SAM" id="MobiDB-lite"/>
    </source>
</evidence>
<feature type="transmembrane region" description="Helical" evidence="9">
    <location>
        <begin position="311"/>
        <end position="340"/>
    </location>
</feature>
<keyword evidence="3" id="KW-1003">Cell membrane</keyword>
<name>A0A3R7SWX4_PENVA</name>
<organism evidence="10 11">
    <name type="scientific">Penaeus vannamei</name>
    <name type="common">Whiteleg shrimp</name>
    <name type="synonym">Litopenaeus vannamei</name>
    <dbReference type="NCBI Taxonomy" id="6689"/>
    <lineage>
        <taxon>Eukaryota</taxon>
        <taxon>Metazoa</taxon>
        <taxon>Ecdysozoa</taxon>
        <taxon>Arthropoda</taxon>
        <taxon>Crustacea</taxon>
        <taxon>Multicrustacea</taxon>
        <taxon>Malacostraca</taxon>
        <taxon>Eumalacostraca</taxon>
        <taxon>Eucarida</taxon>
        <taxon>Decapoda</taxon>
        <taxon>Dendrobranchiata</taxon>
        <taxon>Penaeoidea</taxon>
        <taxon>Penaeidae</taxon>
        <taxon>Penaeus</taxon>
    </lineage>
</organism>
<dbReference type="AlphaFoldDB" id="A0A3R7SWX4"/>
<feature type="transmembrane region" description="Helical" evidence="9">
    <location>
        <begin position="162"/>
        <end position="179"/>
    </location>
</feature>
<keyword evidence="4 9" id="KW-0812">Transmembrane</keyword>
<evidence type="ECO:0000256" key="2">
    <source>
        <dbReference type="ARBA" id="ARBA00005914"/>
    </source>
</evidence>
<dbReference type="Pfam" id="PF03253">
    <property type="entry name" value="UT"/>
    <property type="match status" value="1"/>
</dbReference>
<dbReference type="Gene3D" id="1.10.3430.10">
    <property type="entry name" value="Ammonium transporter AmtB like domains"/>
    <property type="match status" value="1"/>
</dbReference>
<accession>A0A3R7SWX4</accession>
<keyword evidence="11" id="KW-1185">Reference proteome</keyword>
<keyword evidence="6 9" id="KW-0472">Membrane</keyword>
<gene>
    <name evidence="10" type="ORF">C7M84_002117</name>
</gene>
<dbReference type="EMBL" id="QCYY01001282">
    <property type="protein sequence ID" value="ROT79168.1"/>
    <property type="molecule type" value="Genomic_DNA"/>
</dbReference>
<evidence type="ECO:0000256" key="5">
    <source>
        <dbReference type="ARBA" id="ARBA00022989"/>
    </source>
</evidence>
<dbReference type="PANTHER" id="PTHR10464:SF4">
    <property type="entry name" value="UREA TRANSPORTER"/>
    <property type="match status" value="1"/>
</dbReference>
<feature type="transmembrane region" description="Helical" evidence="9">
    <location>
        <begin position="139"/>
        <end position="156"/>
    </location>
</feature>
<dbReference type="InterPro" id="IPR004937">
    <property type="entry name" value="Urea_transporter"/>
</dbReference>
<keyword evidence="5 9" id="KW-1133">Transmembrane helix</keyword>
<protein>
    <submittedName>
        <fullName evidence="10">Putative urea transporter 1 isoform X1</fullName>
    </submittedName>
</protein>
<evidence type="ECO:0000313" key="10">
    <source>
        <dbReference type="EMBL" id="ROT79168.1"/>
    </source>
</evidence>
<evidence type="ECO:0000256" key="7">
    <source>
        <dbReference type="ARBA" id="ARBA00033993"/>
    </source>
</evidence>
<comment type="similarity">
    <text evidence="2">Belongs to the urea transporter family.</text>
</comment>
<sequence>MQPHITVTGVPGDLPTMKPNGDALKLPQLIAPKFDTLRRPSCLPNDTEFNPRPKVRKTSSHDLSINDTFTTTSFNPSSNSGLSGDIMDSEPPPCLESVTSWVFGDVQYITDFLDRWPFFSFAIPLKLINATLRTMGAPLLLNSPISGSLILVALILDAPLTTCWGLAGLALSIIMALVLKQPQHIVTSGQVTQHGLLLGLLMGRALLHNTEHSLITTGITLALTAPLSVVAGNAMTTWLSQTNLPALTLSYILLGACVCLGLDYPDLPTSTSGILVNSSSVPNLQWSQVIEGTVRGAGQVYGCPTFASSCLILAAILLFSPTMFLQACLGTLVGSLCVLMQSNDLHRVYRGDYGRHSLLTALSLGGFFFVLNFYSCLVALAGAVMSAFIFQVMLKINMPVLTVPHVVATLVLLHTRMRGGLIKRIDLVYLTFPEMHRRLFRPGNAVEDCPGH</sequence>
<feature type="transmembrane region" description="Helical" evidence="9">
    <location>
        <begin position="213"/>
        <end position="232"/>
    </location>
</feature>
<evidence type="ECO:0000256" key="3">
    <source>
        <dbReference type="ARBA" id="ARBA00022475"/>
    </source>
</evidence>
<reference evidence="10 11" key="1">
    <citation type="submission" date="2018-04" db="EMBL/GenBank/DDBJ databases">
        <authorList>
            <person name="Zhang X."/>
            <person name="Yuan J."/>
            <person name="Li F."/>
            <person name="Xiang J."/>
        </authorList>
    </citation>
    <scope>NUCLEOTIDE SEQUENCE [LARGE SCALE GENOMIC DNA]</scope>
    <source>
        <tissue evidence="10">Muscle</tissue>
    </source>
</reference>
<dbReference type="InterPro" id="IPR029020">
    <property type="entry name" value="Ammonium/urea_transptr"/>
</dbReference>
<dbReference type="Proteomes" id="UP000283509">
    <property type="component" value="Unassembled WGS sequence"/>
</dbReference>
<reference evidence="10 11" key="2">
    <citation type="submission" date="2019-01" db="EMBL/GenBank/DDBJ databases">
        <title>The decoding of complex shrimp genome reveals the adaptation for benthos swimmer, frequently molting mechanism and breeding impact on genome.</title>
        <authorList>
            <person name="Sun Y."/>
            <person name="Gao Y."/>
            <person name="Yu Y."/>
        </authorList>
    </citation>
    <scope>NUCLEOTIDE SEQUENCE [LARGE SCALE GENOMIC DNA]</scope>
    <source>
        <tissue evidence="10">Muscle</tissue>
    </source>
</reference>
<dbReference type="GO" id="GO:0015204">
    <property type="term" value="F:urea transmembrane transporter activity"/>
    <property type="evidence" value="ECO:0007669"/>
    <property type="project" value="InterPro"/>
</dbReference>
<evidence type="ECO:0000256" key="1">
    <source>
        <dbReference type="ARBA" id="ARBA00004651"/>
    </source>
</evidence>
<evidence type="ECO:0000256" key="4">
    <source>
        <dbReference type="ARBA" id="ARBA00022692"/>
    </source>
</evidence>
<dbReference type="PANTHER" id="PTHR10464">
    <property type="entry name" value="UREA TRANSPORTER"/>
    <property type="match status" value="1"/>
</dbReference>
<comment type="catalytic activity">
    <reaction evidence="7">
        <text>urea(in) = urea(out)</text>
        <dbReference type="Rhea" id="RHEA:32799"/>
        <dbReference type="ChEBI" id="CHEBI:16199"/>
    </reaction>
</comment>
<evidence type="ECO:0000256" key="6">
    <source>
        <dbReference type="ARBA" id="ARBA00023136"/>
    </source>
</evidence>
<feature type="region of interest" description="Disordered" evidence="8">
    <location>
        <begin position="41"/>
        <end position="60"/>
    </location>
</feature>
<comment type="caution">
    <text evidence="10">The sequence shown here is derived from an EMBL/GenBank/DDBJ whole genome shotgun (WGS) entry which is preliminary data.</text>
</comment>
<evidence type="ECO:0000256" key="9">
    <source>
        <dbReference type="SAM" id="Phobius"/>
    </source>
</evidence>
<evidence type="ECO:0000313" key="11">
    <source>
        <dbReference type="Proteomes" id="UP000283509"/>
    </source>
</evidence>